<dbReference type="GO" id="GO:0016491">
    <property type="term" value="F:oxidoreductase activity"/>
    <property type="evidence" value="ECO:0007669"/>
    <property type="project" value="InterPro"/>
</dbReference>
<evidence type="ECO:0000313" key="3">
    <source>
        <dbReference type="Proteomes" id="UP000304864"/>
    </source>
</evidence>
<dbReference type="Gene3D" id="1.10.405.20">
    <property type="match status" value="1"/>
</dbReference>
<reference evidence="2 3" key="1">
    <citation type="submission" date="2019-05" db="EMBL/GenBank/DDBJ databases">
        <title>Thiomicrorhabdus sediminis sp. nov, a novel sulfur-oxidizing bacterium isolated from coastal sediment.</title>
        <authorList>
            <person name="Liu X."/>
        </authorList>
    </citation>
    <scope>NUCLEOTIDE SEQUENCE [LARGE SCALE GENOMIC DNA]</scope>
    <source>
        <strain evidence="2 3">G1</strain>
    </source>
</reference>
<dbReference type="SUPFAM" id="SSF51905">
    <property type="entry name" value="FAD/NAD(P)-binding domain"/>
    <property type="match status" value="1"/>
</dbReference>
<dbReference type="EMBL" id="CP040602">
    <property type="protein sequence ID" value="QCU89910.1"/>
    <property type="molecule type" value="Genomic_DNA"/>
</dbReference>
<dbReference type="KEGG" id="thig:FE785_04295"/>
<dbReference type="FunFam" id="1.10.405.20:FF:000001">
    <property type="entry name" value="Amine oxidase"/>
    <property type="match status" value="1"/>
</dbReference>
<dbReference type="AlphaFoldDB" id="A0A4P9K615"/>
<dbReference type="OrthoDB" id="20837at2"/>
<dbReference type="PANTHER" id="PTHR42923:SF17">
    <property type="entry name" value="AMINE OXIDASE DOMAIN-CONTAINING PROTEIN"/>
    <property type="match status" value="1"/>
</dbReference>
<accession>A0A4P9K615</accession>
<gene>
    <name evidence="2" type="ORF">FE785_04295</name>
</gene>
<name>A0A4P9K615_9GAMM</name>
<dbReference type="Gene3D" id="3.30.70.1990">
    <property type="match status" value="1"/>
</dbReference>
<proteinExistence type="predicted"/>
<dbReference type="Pfam" id="PF01593">
    <property type="entry name" value="Amino_oxidase"/>
    <property type="match status" value="1"/>
</dbReference>
<protein>
    <submittedName>
        <fullName evidence="2">NAD/FAD-binding protein</fullName>
    </submittedName>
</protein>
<dbReference type="Proteomes" id="UP000304864">
    <property type="component" value="Chromosome"/>
</dbReference>
<feature type="domain" description="Amine oxidase" evidence="1">
    <location>
        <begin position="27"/>
        <end position="312"/>
    </location>
</feature>
<dbReference type="InterPro" id="IPR036188">
    <property type="entry name" value="FAD/NAD-bd_sf"/>
</dbReference>
<dbReference type="PANTHER" id="PTHR42923">
    <property type="entry name" value="PROTOPORPHYRINOGEN OXIDASE"/>
    <property type="match status" value="1"/>
</dbReference>
<organism evidence="2 3">
    <name type="scientific">Thiomicrorhabdus sediminis</name>
    <dbReference type="NCBI Taxonomy" id="2580412"/>
    <lineage>
        <taxon>Bacteria</taxon>
        <taxon>Pseudomonadati</taxon>
        <taxon>Pseudomonadota</taxon>
        <taxon>Gammaproteobacteria</taxon>
        <taxon>Thiotrichales</taxon>
        <taxon>Piscirickettsiaceae</taxon>
        <taxon>Thiomicrorhabdus</taxon>
    </lineage>
</organism>
<evidence type="ECO:0000259" key="1">
    <source>
        <dbReference type="Pfam" id="PF01593"/>
    </source>
</evidence>
<dbReference type="Gene3D" id="3.50.50.60">
    <property type="entry name" value="FAD/NAD(P)-binding domain"/>
    <property type="match status" value="1"/>
</dbReference>
<evidence type="ECO:0000313" key="2">
    <source>
        <dbReference type="EMBL" id="QCU89910.1"/>
    </source>
</evidence>
<sequence length="464" mass="53038">MHKTNQTIKGSNQPKRIAVIGSGISSLSAAWFLGQEHEVVLFEKDSRLGGHTNTVDVYEKVGKALSIDTGFIVFNRPNYPNLTKMFKYLGVTTQNTDMSFSVSIDKGNNSKLEYSGTDLNGLFAQRSNILSWQHWSMIGEILRFNRLAKSQLKANSCSNMCLSDYLDKFNFSTKMREHYLLPMAAAIWSCPVETMLRFPTRSFLQFFENHGLLNIEDRPQWETVTNGSKTYIDKILAQGNFECRLNTAVVSIEQENDQVVLHTNKGQLLVFDEVILGCHADQAWRMMDANLRQTFSPLANFRYQENIAYLHCDSSLMPEKKRAWSSWNYLRDMQKQESSVAVSYWMNLLQQLDTSIDYFVTLNPSVVPQQDKTIKKIVYEHPVFDEAAVNSQSELCQLQGQHHIWLCGSYFGYGFHEDGLSSSVALMRLWGIDLPWERAVGFDQESSANNADLTNQYEFESKAS</sequence>
<dbReference type="InterPro" id="IPR050464">
    <property type="entry name" value="Zeta_carotene_desat/Oxidored"/>
</dbReference>
<dbReference type="InterPro" id="IPR002937">
    <property type="entry name" value="Amino_oxidase"/>
</dbReference>
<keyword evidence="3" id="KW-1185">Reference proteome</keyword>